<protein>
    <submittedName>
        <fullName evidence="1">Tautomerase family protein</fullName>
    </submittedName>
</protein>
<sequence>MPLVRIDAFGDEARIDALGRAVGDALVETIGVPPDDRFQVLTAHDGAGSTLRYGGYLGVERDDGIVFVAITMRAGRTAAQKQALYRRIAELAAEYAGTEPRNMFVTLYENQPADWSLGHGLAQYVEEPAAVSPPGEGGAAPSGR</sequence>
<evidence type="ECO:0000313" key="1">
    <source>
        <dbReference type="EMBL" id="TDD83611.1"/>
    </source>
</evidence>
<dbReference type="PANTHER" id="PTHR38460">
    <property type="entry name" value="TAUTOMERASE YOLI-RELATED"/>
    <property type="match status" value="1"/>
</dbReference>
<dbReference type="InterPro" id="IPR037479">
    <property type="entry name" value="Tauto_MSAD"/>
</dbReference>
<accession>A0A4R5BBY9</accession>
<dbReference type="Gene3D" id="3.30.429.10">
    <property type="entry name" value="Macrophage Migration Inhibitory Factor"/>
    <property type="match status" value="1"/>
</dbReference>
<gene>
    <name evidence="1" type="ORF">E1293_14425</name>
</gene>
<dbReference type="EMBL" id="SMKY01000052">
    <property type="protein sequence ID" value="TDD83611.1"/>
    <property type="molecule type" value="Genomic_DNA"/>
</dbReference>
<dbReference type="SUPFAM" id="SSF55331">
    <property type="entry name" value="Tautomerase/MIF"/>
    <property type="match status" value="1"/>
</dbReference>
<dbReference type="PANTHER" id="PTHR38460:SF1">
    <property type="entry name" value="TAUTOMERASE YOLI-RELATED"/>
    <property type="match status" value="1"/>
</dbReference>
<reference evidence="1 2" key="1">
    <citation type="submission" date="2019-03" db="EMBL/GenBank/DDBJ databases">
        <title>Draft genome sequences of novel Actinobacteria.</title>
        <authorList>
            <person name="Sahin N."/>
            <person name="Ay H."/>
            <person name="Saygin H."/>
        </authorList>
    </citation>
    <scope>NUCLEOTIDE SEQUENCE [LARGE SCALE GENOMIC DNA]</scope>
    <source>
        <strain evidence="1 2">DSM 45941</strain>
    </source>
</reference>
<comment type="caution">
    <text evidence="1">The sequence shown here is derived from an EMBL/GenBank/DDBJ whole genome shotgun (WGS) entry which is preliminary data.</text>
</comment>
<proteinExistence type="predicted"/>
<name>A0A4R5BBY9_9ACTN</name>
<dbReference type="AlphaFoldDB" id="A0A4R5BBY9"/>
<evidence type="ECO:0000313" key="2">
    <source>
        <dbReference type="Proteomes" id="UP000295578"/>
    </source>
</evidence>
<dbReference type="Pfam" id="PF14552">
    <property type="entry name" value="Tautomerase_2"/>
    <property type="match status" value="1"/>
</dbReference>
<keyword evidence="2" id="KW-1185">Reference proteome</keyword>
<dbReference type="InterPro" id="IPR014347">
    <property type="entry name" value="Tautomerase/MIF_sf"/>
</dbReference>
<dbReference type="OrthoDB" id="9804765at2"/>
<dbReference type="RefSeq" id="WP_132197895.1">
    <property type="nucleotide sequence ID" value="NZ_SMKY01000052.1"/>
</dbReference>
<organism evidence="1 2">
    <name type="scientific">Actinomadura darangshiensis</name>
    <dbReference type="NCBI Taxonomy" id="705336"/>
    <lineage>
        <taxon>Bacteria</taxon>
        <taxon>Bacillati</taxon>
        <taxon>Actinomycetota</taxon>
        <taxon>Actinomycetes</taxon>
        <taxon>Streptosporangiales</taxon>
        <taxon>Thermomonosporaceae</taxon>
        <taxon>Actinomadura</taxon>
    </lineage>
</organism>
<dbReference type="Proteomes" id="UP000295578">
    <property type="component" value="Unassembled WGS sequence"/>
</dbReference>